<dbReference type="Proteomes" id="UP000285120">
    <property type="component" value="Unassembled WGS sequence"/>
</dbReference>
<evidence type="ECO:0008006" key="3">
    <source>
        <dbReference type="Google" id="ProtNLM"/>
    </source>
</evidence>
<gene>
    <name evidence="1" type="ORF">ATL39_1195</name>
</gene>
<dbReference type="OrthoDB" id="2404998at2"/>
<protein>
    <recommendedName>
        <fullName evidence="3">Peptidyl-prolyl cis-trans isomerase</fullName>
    </recommendedName>
</protein>
<keyword evidence="2" id="KW-1185">Reference proteome</keyword>
<evidence type="ECO:0000313" key="1">
    <source>
        <dbReference type="EMBL" id="RKD75496.1"/>
    </source>
</evidence>
<name>A0A419V6G2_9BACL</name>
<reference evidence="1 2" key="1">
    <citation type="submission" date="2018-09" db="EMBL/GenBank/DDBJ databases">
        <title>Genomic Encyclopedia of Archaeal and Bacterial Type Strains, Phase II (KMG-II): from individual species to whole genera.</title>
        <authorList>
            <person name="Goeker M."/>
        </authorList>
    </citation>
    <scope>NUCLEOTIDE SEQUENCE [LARGE SCALE GENOMIC DNA]</scope>
    <source>
        <strain evidence="1 2">DSM 17008</strain>
    </source>
</reference>
<evidence type="ECO:0000313" key="2">
    <source>
        <dbReference type="Proteomes" id="UP000285120"/>
    </source>
</evidence>
<proteinExistence type="predicted"/>
<dbReference type="RefSeq" id="WP_120192369.1">
    <property type="nucleotide sequence ID" value="NZ_RAPK01000007.1"/>
</dbReference>
<comment type="caution">
    <text evidence="1">The sequence shown here is derived from an EMBL/GenBank/DDBJ whole genome shotgun (WGS) entry which is preliminary data.</text>
</comment>
<accession>A0A419V6G2</accession>
<dbReference type="AlphaFoldDB" id="A0A419V6G2"/>
<dbReference type="EMBL" id="RAPK01000007">
    <property type="protein sequence ID" value="RKD75496.1"/>
    <property type="molecule type" value="Genomic_DNA"/>
</dbReference>
<organism evidence="1 2">
    <name type="scientific">Sinobaca qinghaiensis</name>
    <dbReference type="NCBI Taxonomy" id="342944"/>
    <lineage>
        <taxon>Bacteria</taxon>
        <taxon>Bacillati</taxon>
        <taxon>Bacillota</taxon>
        <taxon>Bacilli</taxon>
        <taxon>Bacillales</taxon>
        <taxon>Sporolactobacillaceae</taxon>
        <taxon>Sinobaca</taxon>
    </lineage>
</organism>
<sequence length="167" mass="19051">MEFILFIYGNTKYTITIDPTVWIFDDRKVDLTTWFEQEKKADTSLEEYTRAASEHWDREMTEGARIPKRTKTNEVRNKKETLINGTFGIPFHSFIENAEPGEDASKVVVERSEGSELIVDLDTAKDFIAGFSKDGASLKEDGPVHIYYGNGDNKENPITFVTGFRIV</sequence>